<dbReference type="GO" id="GO:0005384">
    <property type="term" value="F:manganese ion transmembrane transporter activity"/>
    <property type="evidence" value="ECO:0007669"/>
    <property type="project" value="TreeGrafter"/>
</dbReference>
<evidence type="ECO:0000256" key="6">
    <source>
        <dbReference type="RuleBase" id="RU365102"/>
    </source>
</evidence>
<keyword evidence="8" id="KW-1185">Reference proteome</keyword>
<evidence type="ECO:0000256" key="2">
    <source>
        <dbReference type="ARBA" id="ARBA00009190"/>
    </source>
</evidence>
<dbReference type="EMBL" id="NCKV01000046">
    <property type="protein sequence ID" value="RWS31838.1"/>
    <property type="molecule type" value="Genomic_DNA"/>
</dbReference>
<dbReference type="VEuPathDB" id="VectorBase:LDEU000201"/>
<dbReference type="PANTHER" id="PTHR12608">
    <property type="entry name" value="TRANSMEMBRANE PROTEIN HTP-1 RELATED"/>
    <property type="match status" value="1"/>
</dbReference>
<evidence type="ECO:0000256" key="5">
    <source>
        <dbReference type="ARBA" id="ARBA00023136"/>
    </source>
</evidence>
<comment type="subcellular location">
    <subcellularLocation>
        <location evidence="1 6">Membrane</location>
        <topology evidence="1 6">Multi-pass membrane protein</topology>
    </subcellularLocation>
</comment>
<proteinExistence type="inferred from homology"/>
<dbReference type="GO" id="GO:0032472">
    <property type="term" value="P:Golgi calcium ion transport"/>
    <property type="evidence" value="ECO:0007669"/>
    <property type="project" value="TreeGrafter"/>
</dbReference>
<gene>
    <name evidence="7" type="ORF">B4U80_03079</name>
</gene>
<feature type="transmembrane region" description="Helical" evidence="6">
    <location>
        <begin position="38"/>
        <end position="55"/>
    </location>
</feature>
<dbReference type="Proteomes" id="UP000288716">
    <property type="component" value="Unassembled WGS sequence"/>
</dbReference>
<comment type="similarity">
    <text evidence="2 6">Belongs to the GDT1 family.</text>
</comment>
<dbReference type="InterPro" id="IPR001727">
    <property type="entry name" value="GDT1-like"/>
</dbReference>
<dbReference type="Pfam" id="PF01169">
    <property type="entry name" value="GDT1"/>
    <property type="match status" value="1"/>
</dbReference>
<sequence>MSSEKEIKEKLEIKHEVEETMNSKTAFSDKVHKMTNNYLSIVFIEAFAMTFFAEWGDRSQISTIVLASRENIVGVSLGAIAGQCICNAIAVIGGGFVGQMISTRTGIKDNNRYKSRLTLIGGTMFLFFAVSSLLKF</sequence>
<dbReference type="OrthoDB" id="442680at2759"/>
<evidence type="ECO:0000256" key="4">
    <source>
        <dbReference type="ARBA" id="ARBA00022989"/>
    </source>
</evidence>
<dbReference type="GO" id="GO:0016020">
    <property type="term" value="C:membrane"/>
    <property type="evidence" value="ECO:0007669"/>
    <property type="project" value="UniProtKB-SubCell"/>
</dbReference>
<evidence type="ECO:0000313" key="7">
    <source>
        <dbReference type="EMBL" id="RWS31838.1"/>
    </source>
</evidence>
<dbReference type="GO" id="GO:0015085">
    <property type="term" value="F:calcium ion transmembrane transporter activity"/>
    <property type="evidence" value="ECO:0007669"/>
    <property type="project" value="TreeGrafter"/>
</dbReference>
<keyword evidence="5 6" id="KW-0472">Membrane</keyword>
<comment type="caution">
    <text evidence="7">The sequence shown here is derived from an EMBL/GenBank/DDBJ whole genome shotgun (WGS) entry which is preliminary data.</text>
</comment>
<evidence type="ECO:0000313" key="8">
    <source>
        <dbReference type="Proteomes" id="UP000288716"/>
    </source>
</evidence>
<dbReference type="PANTHER" id="PTHR12608:SF1">
    <property type="entry name" value="TRANSMEMBRANE PROTEIN 165"/>
    <property type="match status" value="1"/>
</dbReference>
<dbReference type="GO" id="GO:0005794">
    <property type="term" value="C:Golgi apparatus"/>
    <property type="evidence" value="ECO:0007669"/>
    <property type="project" value="TreeGrafter"/>
</dbReference>
<keyword evidence="4 6" id="KW-1133">Transmembrane helix</keyword>
<organism evidence="7 8">
    <name type="scientific">Leptotrombidium deliense</name>
    <dbReference type="NCBI Taxonomy" id="299467"/>
    <lineage>
        <taxon>Eukaryota</taxon>
        <taxon>Metazoa</taxon>
        <taxon>Ecdysozoa</taxon>
        <taxon>Arthropoda</taxon>
        <taxon>Chelicerata</taxon>
        <taxon>Arachnida</taxon>
        <taxon>Acari</taxon>
        <taxon>Acariformes</taxon>
        <taxon>Trombidiformes</taxon>
        <taxon>Prostigmata</taxon>
        <taxon>Anystina</taxon>
        <taxon>Parasitengona</taxon>
        <taxon>Trombiculoidea</taxon>
        <taxon>Trombiculidae</taxon>
        <taxon>Leptotrombidium</taxon>
    </lineage>
</organism>
<comment type="caution">
    <text evidence="6">Lacks conserved residue(s) required for the propagation of feature annotation.</text>
</comment>
<name>A0A443SWD6_9ACAR</name>
<reference evidence="7 8" key="1">
    <citation type="journal article" date="2018" name="Gigascience">
        <title>Genomes of trombidid mites reveal novel predicted allergens and laterally-transferred genes associated with secondary metabolism.</title>
        <authorList>
            <person name="Dong X."/>
            <person name="Chaisiri K."/>
            <person name="Xia D."/>
            <person name="Armstrong S.D."/>
            <person name="Fang Y."/>
            <person name="Donnelly M.J."/>
            <person name="Kadowaki T."/>
            <person name="McGarry J.W."/>
            <person name="Darby A.C."/>
            <person name="Makepeace B.L."/>
        </authorList>
    </citation>
    <scope>NUCLEOTIDE SEQUENCE [LARGE SCALE GENOMIC DNA]</scope>
    <source>
        <strain evidence="7">UoL-UT</strain>
    </source>
</reference>
<accession>A0A443SWD6</accession>
<keyword evidence="3 6" id="KW-0812">Transmembrane</keyword>
<evidence type="ECO:0000256" key="1">
    <source>
        <dbReference type="ARBA" id="ARBA00004141"/>
    </source>
</evidence>
<dbReference type="STRING" id="299467.A0A443SWD6"/>
<feature type="transmembrane region" description="Helical" evidence="6">
    <location>
        <begin position="75"/>
        <end position="97"/>
    </location>
</feature>
<dbReference type="AlphaFoldDB" id="A0A443SWD6"/>
<evidence type="ECO:0000256" key="3">
    <source>
        <dbReference type="ARBA" id="ARBA00022692"/>
    </source>
</evidence>
<feature type="transmembrane region" description="Helical" evidence="6">
    <location>
        <begin position="117"/>
        <end position="134"/>
    </location>
</feature>
<dbReference type="GO" id="GO:0032468">
    <property type="term" value="P:Golgi calcium ion homeostasis"/>
    <property type="evidence" value="ECO:0007669"/>
    <property type="project" value="TreeGrafter"/>
</dbReference>
<protein>
    <recommendedName>
        <fullName evidence="6">GDT1 family protein</fullName>
    </recommendedName>
</protein>